<evidence type="ECO:0000256" key="1">
    <source>
        <dbReference type="ARBA" id="ARBA00022723"/>
    </source>
</evidence>
<name>A0A1H0VWH5_9BURK</name>
<comment type="similarity">
    <text evidence="4">Belongs to the cyclic nucleotide phosphodiesterase class-III family.</text>
</comment>
<dbReference type="InterPro" id="IPR004843">
    <property type="entry name" value="Calcineurin-like_PHP"/>
</dbReference>
<gene>
    <name evidence="6" type="ORF">SAMN04489708_12970</name>
</gene>
<feature type="domain" description="Calcineurin-like phosphoesterase" evidence="5">
    <location>
        <begin position="4"/>
        <end position="192"/>
    </location>
</feature>
<dbReference type="PANTHER" id="PTHR42988">
    <property type="entry name" value="PHOSPHOHYDROLASE"/>
    <property type="match status" value="1"/>
</dbReference>
<keyword evidence="7" id="KW-1185">Reference proteome</keyword>
<evidence type="ECO:0000256" key="3">
    <source>
        <dbReference type="ARBA" id="ARBA00023004"/>
    </source>
</evidence>
<dbReference type="Proteomes" id="UP000199317">
    <property type="component" value="Unassembled WGS sequence"/>
</dbReference>
<dbReference type="PANTHER" id="PTHR42988:SF2">
    <property type="entry name" value="CYCLIC NUCLEOTIDE PHOSPHODIESTERASE CBUA0032-RELATED"/>
    <property type="match status" value="1"/>
</dbReference>
<proteinExistence type="inferred from homology"/>
<keyword evidence="2" id="KW-0378">Hydrolase</keyword>
<dbReference type="InterPro" id="IPR050884">
    <property type="entry name" value="CNP_phosphodiesterase-III"/>
</dbReference>
<evidence type="ECO:0000256" key="4">
    <source>
        <dbReference type="ARBA" id="ARBA00025742"/>
    </source>
</evidence>
<evidence type="ECO:0000256" key="2">
    <source>
        <dbReference type="ARBA" id="ARBA00022801"/>
    </source>
</evidence>
<dbReference type="AlphaFoldDB" id="A0A1H0VWH5"/>
<dbReference type="InterPro" id="IPR029052">
    <property type="entry name" value="Metallo-depent_PP-like"/>
</dbReference>
<evidence type="ECO:0000313" key="6">
    <source>
        <dbReference type="EMBL" id="SDP82899.1"/>
    </source>
</evidence>
<dbReference type="OrthoDB" id="9811542at2"/>
<dbReference type="GO" id="GO:0046872">
    <property type="term" value="F:metal ion binding"/>
    <property type="evidence" value="ECO:0007669"/>
    <property type="project" value="UniProtKB-KW"/>
</dbReference>
<protein>
    <submittedName>
        <fullName evidence="6">Calcineurin-like phosphoesterase</fullName>
    </submittedName>
</protein>
<dbReference type="Pfam" id="PF00149">
    <property type="entry name" value="Metallophos"/>
    <property type="match status" value="1"/>
</dbReference>
<evidence type="ECO:0000259" key="5">
    <source>
        <dbReference type="Pfam" id="PF00149"/>
    </source>
</evidence>
<dbReference type="RefSeq" id="WP_092838045.1">
    <property type="nucleotide sequence ID" value="NZ_FNJL01000029.1"/>
</dbReference>
<dbReference type="GO" id="GO:0016787">
    <property type="term" value="F:hydrolase activity"/>
    <property type="evidence" value="ECO:0007669"/>
    <property type="project" value="UniProtKB-KW"/>
</dbReference>
<reference evidence="7" key="1">
    <citation type="submission" date="2016-10" db="EMBL/GenBank/DDBJ databases">
        <authorList>
            <person name="Varghese N."/>
            <person name="Submissions S."/>
        </authorList>
    </citation>
    <scope>NUCLEOTIDE SEQUENCE [LARGE SCALE GENOMIC DNA]</scope>
    <source>
        <strain evidence="7">DSM 17101</strain>
    </source>
</reference>
<sequence>MSVLMHLSDLHFGAHDPRVCAAVQALARALPVSVVVVSGDLTQRATVPQFAAAHAFIAALPARHTLVMPGNHDLPLFAWWERIGGAYRRYARWWGDDREPVCDAGGFFVVGVDTTRPWRHSQASLSGAQIDRAARRLAGAPPDRWRIVATHHPLVARHPGDADHRPHRAAEAVARWRAAGAELLLSGHAHAPGLVEALPGLRAAQAGTAVSVRLRAEAPNSLLTLEAGAGGRQLTRWDFDRERGEFRPDNPVRWNL</sequence>
<dbReference type="SUPFAM" id="SSF56300">
    <property type="entry name" value="Metallo-dependent phosphatases"/>
    <property type="match status" value="1"/>
</dbReference>
<evidence type="ECO:0000313" key="7">
    <source>
        <dbReference type="Proteomes" id="UP000199317"/>
    </source>
</evidence>
<keyword evidence="1" id="KW-0479">Metal-binding</keyword>
<dbReference type="Gene3D" id="3.60.21.10">
    <property type="match status" value="1"/>
</dbReference>
<keyword evidence="3" id="KW-0408">Iron</keyword>
<accession>A0A1H0VWH5</accession>
<dbReference type="EMBL" id="FNJL01000029">
    <property type="protein sequence ID" value="SDP82899.1"/>
    <property type="molecule type" value="Genomic_DNA"/>
</dbReference>
<organism evidence="6 7">
    <name type="scientific">Paracidovorax cattleyae</name>
    <dbReference type="NCBI Taxonomy" id="80868"/>
    <lineage>
        <taxon>Bacteria</taxon>
        <taxon>Pseudomonadati</taxon>
        <taxon>Pseudomonadota</taxon>
        <taxon>Betaproteobacteria</taxon>
        <taxon>Burkholderiales</taxon>
        <taxon>Comamonadaceae</taxon>
        <taxon>Paracidovorax</taxon>
    </lineage>
</organism>